<dbReference type="Gene3D" id="2.40.10.220">
    <property type="entry name" value="predicted glycosyltransferase like domains"/>
    <property type="match status" value="1"/>
</dbReference>
<dbReference type="InterPro" id="IPR009875">
    <property type="entry name" value="PilZ_domain"/>
</dbReference>
<dbReference type="AlphaFoldDB" id="A0A809RAM9"/>
<accession>A0A809RAM9</accession>
<dbReference type="EMBL" id="AP021858">
    <property type="protein sequence ID" value="BBO23708.1"/>
    <property type="molecule type" value="Genomic_DNA"/>
</dbReference>
<reference evidence="2" key="1">
    <citation type="journal article" name="DNA Res.">
        <title>The physiological potential of anammox bacteria as revealed by their core genome structure.</title>
        <authorList>
            <person name="Okubo T."/>
            <person name="Toyoda A."/>
            <person name="Fukuhara K."/>
            <person name="Uchiyama I."/>
            <person name="Harigaya Y."/>
            <person name="Kuroiwa M."/>
            <person name="Suzuki T."/>
            <person name="Murakami Y."/>
            <person name="Suwa Y."/>
            <person name="Takami H."/>
        </authorList>
    </citation>
    <scope>NUCLEOTIDE SEQUENCE</scope>
    <source>
        <strain evidence="2">317325-2</strain>
    </source>
</reference>
<gene>
    <name evidence="2" type="ORF">NPRO_13030</name>
</gene>
<proteinExistence type="predicted"/>
<evidence type="ECO:0000259" key="1">
    <source>
        <dbReference type="Pfam" id="PF07238"/>
    </source>
</evidence>
<organism evidence="2 3">
    <name type="scientific">Candidatus Nitrosymbiomonas proteolyticus</name>
    <dbReference type="NCBI Taxonomy" id="2608984"/>
    <lineage>
        <taxon>Bacteria</taxon>
        <taxon>Bacillati</taxon>
        <taxon>Armatimonadota</taxon>
        <taxon>Armatimonadota incertae sedis</taxon>
        <taxon>Candidatus Nitrosymbiomonas</taxon>
    </lineage>
</organism>
<dbReference type="Pfam" id="PF07238">
    <property type="entry name" value="PilZ"/>
    <property type="match status" value="1"/>
</dbReference>
<dbReference type="SUPFAM" id="SSF141371">
    <property type="entry name" value="PilZ domain-like"/>
    <property type="match status" value="1"/>
</dbReference>
<dbReference type="KEGG" id="npy:NPRO_13030"/>
<feature type="domain" description="PilZ" evidence="1">
    <location>
        <begin position="97"/>
        <end position="180"/>
    </location>
</feature>
<dbReference type="GO" id="GO:0035438">
    <property type="term" value="F:cyclic-di-GMP binding"/>
    <property type="evidence" value="ECO:0007669"/>
    <property type="project" value="InterPro"/>
</dbReference>
<evidence type="ECO:0000313" key="2">
    <source>
        <dbReference type="EMBL" id="BBO23708.1"/>
    </source>
</evidence>
<protein>
    <recommendedName>
        <fullName evidence="1">PilZ domain-containing protein</fullName>
    </recommendedName>
</protein>
<sequence>MQRFVRMRARMQRLSDSRFFAGWVCEMSPQRAVIDCTDESPCVSSDDLFVTVMGPQQGLAFRGRVALVHNSRIYIDLHGPLRTVPGTEESRIRVTDLNALVLVGDTEIEATAMDVSPKGIGLRSPISVENGASVSVSILSPGHTIQATGEVRYCKPDAEAPGSFRLGVQLNDMDRVSRARWTQMLSLQAA</sequence>
<name>A0A809RAM9_9BACT</name>
<dbReference type="Proteomes" id="UP000662873">
    <property type="component" value="Chromosome"/>
</dbReference>
<evidence type="ECO:0000313" key="3">
    <source>
        <dbReference type="Proteomes" id="UP000662873"/>
    </source>
</evidence>